<dbReference type="GO" id="GO:0016887">
    <property type="term" value="F:ATP hydrolysis activity"/>
    <property type="evidence" value="ECO:0007669"/>
    <property type="project" value="InterPro"/>
</dbReference>
<comment type="caution">
    <text evidence="5">The sequence shown here is derived from an EMBL/GenBank/DDBJ whole genome shotgun (WGS) entry which is preliminary data.</text>
</comment>
<dbReference type="OrthoDB" id="10254973at2759"/>
<dbReference type="GO" id="GO:0003697">
    <property type="term" value="F:single-stranded DNA binding"/>
    <property type="evidence" value="ECO:0007669"/>
    <property type="project" value="TreeGrafter"/>
</dbReference>
<proteinExistence type="inferred from homology"/>
<dbReference type="PANTHER" id="PTHR45916:SF1">
    <property type="entry name" value="STRUCTURAL MAINTENANCE OF CHROMOSOMES PROTEIN 5"/>
    <property type="match status" value="1"/>
</dbReference>
<reference evidence="5 6" key="1">
    <citation type="journal article" date="2011" name="Cell">
        <title>The monarch butterfly genome yields insights into long-distance migration.</title>
        <authorList>
            <person name="Zhan S."/>
            <person name="Merlin C."/>
            <person name="Boore J.L."/>
            <person name="Reppert S.M."/>
        </authorList>
    </citation>
    <scope>NUCLEOTIDE SEQUENCE [LARGE SCALE GENOMIC DNA]</scope>
    <source>
        <strain evidence="5">F-2</strain>
    </source>
</reference>
<evidence type="ECO:0000313" key="6">
    <source>
        <dbReference type="Proteomes" id="UP000007151"/>
    </source>
</evidence>
<dbReference type="Pfam" id="PF02463">
    <property type="entry name" value="SMC_N"/>
    <property type="match status" value="1"/>
</dbReference>
<feature type="domain" description="RecF/RecN/SMC N-terminal" evidence="4">
    <location>
        <begin position="15"/>
        <end position="997"/>
    </location>
</feature>
<dbReference type="SUPFAM" id="SSF52540">
    <property type="entry name" value="P-loop containing nucleoside triphosphate hydrolases"/>
    <property type="match status" value="1"/>
</dbReference>
<dbReference type="EMBL" id="AGBW02009696">
    <property type="protein sequence ID" value="OWR50096.1"/>
    <property type="molecule type" value="Genomic_DNA"/>
</dbReference>
<comment type="similarity">
    <text evidence="1">Belongs to the SMC family. SMC5 subfamily.</text>
</comment>
<protein>
    <recommendedName>
        <fullName evidence="2">Structural maintenance of chromosomes protein 5</fullName>
    </recommendedName>
</protein>
<dbReference type="Proteomes" id="UP000007151">
    <property type="component" value="Unassembled WGS sequence"/>
</dbReference>
<dbReference type="InterPro" id="IPR003395">
    <property type="entry name" value="RecF/RecN/SMC_N"/>
</dbReference>
<dbReference type="GO" id="GO:0005634">
    <property type="term" value="C:nucleus"/>
    <property type="evidence" value="ECO:0007669"/>
    <property type="project" value="TreeGrafter"/>
</dbReference>
<dbReference type="AlphaFoldDB" id="A0A212F8L8"/>
<accession>A0A212F8L8</accession>
<evidence type="ECO:0000313" key="5">
    <source>
        <dbReference type="EMBL" id="OWR50096.1"/>
    </source>
</evidence>
<dbReference type="GO" id="GO:0000724">
    <property type="term" value="P:double-strand break repair via homologous recombination"/>
    <property type="evidence" value="ECO:0007669"/>
    <property type="project" value="TreeGrafter"/>
</dbReference>
<dbReference type="GO" id="GO:0030915">
    <property type="term" value="C:Smc5-Smc6 complex"/>
    <property type="evidence" value="ECO:0007669"/>
    <property type="project" value="TreeGrafter"/>
</dbReference>
<sequence>MSRIINKGSFKPGSIYRIALENFVTYKEVEFYPGKSLNLIIGPNGTGKSTFVCAIILGLCGNPRAIGRSKNLEGFVRQGCERGSIEIELYNKPGERNIIIKRTLDAKKCSSIWSLDYKTVTEKRVQEIVKSLNIQVENLCQLLPQDKVHDFSKLNPKELLHSTLTAIGDFDSIKDWDKLIKLQNDQKELTSTLKNGETKLQEEKRKNQGLKEVIDAMNQRKAIKREIKICEKKLLWAEYKELYDAVEEIKRQQVEAKRVVEENNNVIEPMKRELDAMKQRIGVLESGKRRSIEKIRDLKAKLQETISTFEIHESKLNGIDRTFQEKYDAQRNIERELTEARIEEEKLQSDKRELEEKGGNEQSLILELQKFEKERAIINATLETYRNSRGRQFYPLDNEMRSLTHKIKSLENVERGRLDKLKTKHRDTYKAWVWLKENMHEFKHPVYGPMMLNINFKEPKFARYLESTVPVRDLKAFTFESKEDMNKFNKIVREELKLRQVNAVHSEGGDFDIRPIDIRNLSYLGFYTCILDTISAPAAILRYLCSVYRVHDIPIGNNHTFDNVERVPDKIRFYFTEKHRISARVSYYKVRSTTTIEIRNADLLADSVDYEYVNALKSRLSEVQKEKTNLESQYEARLNVEGDKLKEIVGKTKEKTDSLEKIKSINLKIHFQKQKVLALESEPAINIEAEKRKCKEDKQECVHKQCAAQKEMYNILQHIHEETVNMEKNTIHLSVHRNEFVQKEAQYRRLTSEFEAAKTILENVNNDMKRARTRAKEKLEQAKSSCGDKMINADDFPYADEFNDLPSDREQLQMYRSERMAKVSLMDKGDNQVLKEYEDREREIRNLEKKLSSSTDTKKMIRDEIKTITSRWLPPLENLVSEIRENFSSMFQKLGCVGDVILYKGANDEEFSCYGLHIMVQFRVGERLRQLTRDTQSGGERALSTALYLLALQARVAVPFRCVDEINQGMDAKNERDMLQLLIKATTESDSQYFLLTPKLLLDLDYNEKTTIHTVMNGCHIMNYKKWNMSEFLQNANKINQI</sequence>
<keyword evidence="3" id="KW-0175">Coiled coil</keyword>
<dbReference type="PANTHER" id="PTHR45916">
    <property type="entry name" value="STRUCTURAL MAINTENANCE OF CHROMOSOMES PROTEIN 5"/>
    <property type="match status" value="1"/>
</dbReference>
<keyword evidence="6" id="KW-1185">Reference proteome</keyword>
<evidence type="ECO:0000256" key="2">
    <source>
        <dbReference type="ARBA" id="ARBA00018687"/>
    </source>
</evidence>
<name>A0A212F8L8_DANPL</name>
<dbReference type="STRING" id="278856.A0A212F8L8"/>
<dbReference type="Gene3D" id="3.40.50.300">
    <property type="entry name" value="P-loop containing nucleotide triphosphate hydrolases"/>
    <property type="match status" value="2"/>
</dbReference>
<evidence type="ECO:0000256" key="1">
    <source>
        <dbReference type="ARBA" id="ARBA00010171"/>
    </source>
</evidence>
<evidence type="ECO:0000259" key="4">
    <source>
        <dbReference type="Pfam" id="PF02463"/>
    </source>
</evidence>
<organism evidence="5 6">
    <name type="scientific">Danaus plexippus plexippus</name>
    <dbReference type="NCBI Taxonomy" id="278856"/>
    <lineage>
        <taxon>Eukaryota</taxon>
        <taxon>Metazoa</taxon>
        <taxon>Ecdysozoa</taxon>
        <taxon>Arthropoda</taxon>
        <taxon>Hexapoda</taxon>
        <taxon>Insecta</taxon>
        <taxon>Pterygota</taxon>
        <taxon>Neoptera</taxon>
        <taxon>Endopterygota</taxon>
        <taxon>Lepidoptera</taxon>
        <taxon>Glossata</taxon>
        <taxon>Ditrysia</taxon>
        <taxon>Papilionoidea</taxon>
        <taxon>Nymphalidae</taxon>
        <taxon>Danainae</taxon>
        <taxon>Danaini</taxon>
        <taxon>Danaina</taxon>
        <taxon>Danaus</taxon>
        <taxon>Danaus</taxon>
    </lineage>
</organism>
<dbReference type="eggNOG" id="KOG0979">
    <property type="taxonomic scope" value="Eukaryota"/>
</dbReference>
<gene>
    <name evidence="5" type="ORF">KGM_206564</name>
</gene>
<dbReference type="InterPro" id="IPR027417">
    <property type="entry name" value="P-loop_NTPase"/>
</dbReference>
<dbReference type="KEGG" id="dpl:KGM_206564"/>
<dbReference type="FunCoup" id="A0A212F8L8">
    <property type="interactions" value="1857"/>
</dbReference>
<evidence type="ECO:0000256" key="3">
    <source>
        <dbReference type="ARBA" id="ARBA00023054"/>
    </source>
</evidence>